<dbReference type="PANTHER" id="PTHR38681:SF1">
    <property type="entry name" value="RETROVIRUS-RELATED POL POLYPROTEIN FROM TRANSPOSON 412-LIKE PROTEIN"/>
    <property type="match status" value="1"/>
</dbReference>
<keyword evidence="2" id="KW-1185">Reference proteome</keyword>
<reference evidence="1 2" key="1">
    <citation type="submission" date="2019-07" db="EMBL/GenBank/DDBJ databases">
        <authorList>
            <person name="Jastrzebski P J."/>
            <person name="Paukszto L."/>
            <person name="Jastrzebski P J."/>
        </authorList>
    </citation>
    <scope>NUCLEOTIDE SEQUENCE [LARGE SCALE GENOMIC DNA]</scope>
    <source>
        <strain evidence="1 2">WMS-il1</strain>
    </source>
</reference>
<dbReference type="InterPro" id="IPR012337">
    <property type="entry name" value="RNaseH-like_sf"/>
</dbReference>
<dbReference type="SUPFAM" id="SSF53098">
    <property type="entry name" value="Ribonuclease H-like"/>
    <property type="match status" value="1"/>
</dbReference>
<organism evidence="1 2">
    <name type="scientific">Hymenolepis diminuta</name>
    <name type="common">Rat tapeworm</name>
    <dbReference type="NCBI Taxonomy" id="6216"/>
    <lineage>
        <taxon>Eukaryota</taxon>
        <taxon>Metazoa</taxon>
        <taxon>Spiralia</taxon>
        <taxon>Lophotrochozoa</taxon>
        <taxon>Platyhelminthes</taxon>
        <taxon>Cestoda</taxon>
        <taxon>Eucestoda</taxon>
        <taxon>Cyclophyllidea</taxon>
        <taxon>Hymenolepididae</taxon>
        <taxon>Hymenolepis</taxon>
    </lineage>
</organism>
<evidence type="ECO:0008006" key="3">
    <source>
        <dbReference type="Google" id="ProtNLM"/>
    </source>
</evidence>
<dbReference type="Proteomes" id="UP000321570">
    <property type="component" value="Unassembled WGS sequence"/>
</dbReference>
<evidence type="ECO:0000313" key="1">
    <source>
        <dbReference type="EMBL" id="VUZ52706.1"/>
    </source>
</evidence>
<evidence type="ECO:0000313" key="2">
    <source>
        <dbReference type="Proteomes" id="UP000321570"/>
    </source>
</evidence>
<dbReference type="GO" id="GO:0003676">
    <property type="term" value="F:nucleic acid binding"/>
    <property type="evidence" value="ECO:0007669"/>
    <property type="project" value="InterPro"/>
</dbReference>
<protein>
    <recommendedName>
        <fullName evidence="3">Integrase catalytic domain-containing protein</fullName>
    </recommendedName>
</protein>
<gene>
    <name evidence="1" type="ORF">WMSIL1_LOCUS11207</name>
</gene>
<dbReference type="Gene3D" id="3.30.420.10">
    <property type="entry name" value="Ribonuclease H-like superfamily/Ribonuclease H"/>
    <property type="match status" value="1"/>
</dbReference>
<sequence>MVERFHRHLKSSIIATSSRLYWSERLPIILLAIRNTIKEDLGCCPTEFVFGATLRLPGEMILDSKVRENLNPLHAASFWSLPLWT</sequence>
<proteinExistence type="predicted"/>
<accession>A0A564YZW4</accession>
<name>A0A564YZW4_HYMDI</name>
<dbReference type="AlphaFoldDB" id="A0A564YZW4"/>
<dbReference type="InterPro" id="IPR036397">
    <property type="entry name" value="RNaseH_sf"/>
</dbReference>
<dbReference type="EMBL" id="CABIJS010000521">
    <property type="protein sequence ID" value="VUZ52706.1"/>
    <property type="molecule type" value="Genomic_DNA"/>
</dbReference>
<dbReference type="PANTHER" id="PTHR38681">
    <property type="entry name" value="RETROVIRUS-RELATED POL POLYPROTEIN FROM TRANSPOSON 412-LIKE PROTEIN-RELATED"/>
    <property type="match status" value="1"/>
</dbReference>